<evidence type="ECO:0000313" key="1">
    <source>
        <dbReference type="EMBL" id="DAD75724.1"/>
    </source>
</evidence>
<accession>A0A8S5M0F7</accession>
<sequence length="139" mass="15811">MWNWWRCNVSYIKLNGVEFDAKVAISTYNRNFNVLDGDNAGRVMSGRMVRDIIGTYIGHKITVFRRGENQAGLDEFWDYLVAHSVDESVQLEAADGQTVLSYEAYYTSASQDLEKVEAGVNYWGEIQVNFIPMEAQIAP</sequence>
<proteinExistence type="predicted"/>
<reference evidence="1" key="1">
    <citation type="journal article" date="2021" name="Proc. Natl. Acad. Sci. U.S.A.">
        <title>A Catalog of Tens of Thousands of Viruses from Human Metagenomes Reveals Hidden Associations with Chronic Diseases.</title>
        <authorList>
            <person name="Tisza M.J."/>
            <person name="Buck C.B."/>
        </authorList>
    </citation>
    <scope>NUCLEOTIDE SEQUENCE</scope>
    <source>
        <strain evidence="1">CtZDd15</strain>
    </source>
</reference>
<name>A0A8S5M0F7_9CAUD</name>
<organism evidence="1">
    <name type="scientific">Myoviridae sp. ctZDd15</name>
    <dbReference type="NCBI Taxonomy" id="2826664"/>
    <lineage>
        <taxon>Viruses</taxon>
        <taxon>Duplodnaviria</taxon>
        <taxon>Heunggongvirae</taxon>
        <taxon>Uroviricota</taxon>
        <taxon>Caudoviricetes</taxon>
    </lineage>
</organism>
<dbReference type="EMBL" id="BK014788">
    <property type="protein sequence ID" value="DAD75724.1"/>
    <property type="molecule type" value="Genomic_DNA"/>
</dbReference>
<protein>
    <submittedName>
        <fullName evidence="1">Uncharacterized protein</fullName>
    </submittedName>
</protein>